<feature type="transmembrane region" description="Helical" evidence="1">
    <location>
        <begin position="61"/>
        <end position="81"/>
    </location>
</feature>
<sequence length="116" mass="13352">MEKNKKKSLFQHLCHAKCPECGEQVPFSTVRKYFLHGTSYYTTCPHCGLQIHPAKEPVKTYTCFCLGGMSIMIPMYSYWYFVAWDFIPALLFALPFVIAMVTIVAILIIRNIKFSS</sequence>
<gene>
    <name evidence="2" type="ORF">F7D73_11415</name>
</gene>
<dbReference type="Proteomes" id="UP000480425">
    <property type="component" value="Unassembled WGS sequence"/>
</dbReference>
<name>A0A6G1U311_9BACT</name>
<feature type="transmembrane region" description="Helical" evidence="1">
    <location>
        <begin position="87"/>
        <end position="109"/>
    </location>
</feature>
<protein>
    <submittedName>
        <fullName evidence="2">Uncharacterized protein</fullName>
    </submittedName>
</protein>
<evidence type="ECO:0000313" key="3">
    <source>
        <dbReference type="Proteomes" id="UP000480425"/>
    </source>
</evidence>
<dbReference type="RefSeq" id="WP_153124819.1">
    <property type="nucleotide sequence ID" value="NZ_VZCB01000082.1"/>
</dbReference>
<organism evidence="2 3">
    <name type="scientific">Segatella copri</name>
    <dbReference type="NCBI Taxonomy" id="165179"/>
    <lineage>
        <taxon>Bacteria</taxon>
        <taxon>Pseudomonadati</taxon>
        <taxon>Bacteroidota</taxon>
        <taxon>Bacteroidia</taxon>
        <taxon>Bacteroidales</taxon>
        <taxon>Prevotellaceae</taxon>
        <taxon>Segatella</taxon>
    </lineage>
</organism>
<accession>A0A6G1U311</accession>
<keyword evidence="1" id="KW-0812">Transmembrane</keyword>
<evidence type="ECO:0000313" key="2">
    <source>
        <dbReference type="EMBL" id="MQN81545.1"/>
    </source>
</evidence>
<proteinExistence type="predicted"/>
<dbReference type="EMBL" id="VZCB01000082">
    <property type="protein sequence ID" value="MQN81545.1"/>
    <property type="molecule type" value="Genomic_DNA"/>
</dbReference>
<keyword evidence="1" id="KW-0472">Membrane</keyword>
<dbReference type="AlphaFoldDB" id="A0A6G1U311"/>
<dbReference type="OrthoDB" id="9790326at2"/>
<keyword evidence="1" id="KW-1133">Transmembrane helix</keyword>
<reference evidence="2 3" key="1">
    <citation type="submission" date="2019-09" db="EMBL/GenBank/DDBJ databases">
        <title>Distinct polysaccharide growth profiles of human intestinal Prevotella copri isolates.</title>
        <authorList>
            <person name="Fehlner-Peach H."/>
            <person name="Magnabosco C."/>
            <person name="Raghavan V."/>
            <person name="Scher J.U."/>
            <person name="Tett A."/>
            <person name="Cox L.M."/>
            <person name="Gottsegen C."/>
            <person name="Watters A."/>
            <person name="Wiltshire- Gordon J.D."/>
            <person name="Segata N."/>
            <person name="Bonneau R."/>
            <person name="Littman D.R."/>
        </authorList>
    </citation>
    <scope>NUCLEOTIDE SEQUENCE [LARGE SCALE GENOMIC DNA]</scope>
    <source>
        <strain evidence="3">iA622</strain>
    </source>
</reference>
<evidence type="ECO:0000256" key="1">
    <source>
        <dbReference type="SAM" id="Phobius"/>
    </source>
</evidence>
<comment type="caution">
    <text evidence="2">The sequence shown here is derived from an EMBL/GenBank/DDBJ whole genome shotgun (WGS) entry which is preliminary data.</text>
</comment>